<dbReference type="Proteomes" id="UP000186030">
    <property type="component" value="Unassembled WGS sequence"/>
</dbReference>
<evidence type="ECO:0000313" key="5">
    <source>
        <dbReference type="Proteomes" id="UP000186030"/>
    </source>
</evidence>
<feature type="modified residue" description="4-aspartylphosphate" evidence="1">
    <location>
        <position position="531"/>
    </location>
</feature>
<keyword evidence="1" id="KW-0597">Phosphoprotein</keyword>
<dbReference type="FunFam" id="3.30.70.270:FF:000001">
    <property type="entry name" value="Diguanylate cyclase domain protein"/>
    <property type="match status" value="1"/>
</dbReference>
<dbReference type="PROSITE" id="PS50110">
    <property type="entry name" value="RESPONSE_REGULATORY"/>
    <property type="match status" value="2"/>
</dbReference>
<dbReference type="PANTHER" id="PTHR45138">
    <property type="entry name" value="REGULATORY COMPONENTS OF SENSORY TRANSDUCTION SYSTEM"/>
    <property type="match status" value="1"/>
</dbReference>
<sequence>MNKAVAKKGSGFFMRLGNCWLLRVFSFNFFAWIDYISNRKKGGCQSVGENGTMIERRGNMDRSVASLLDRIHEQYERWRTGPPLDGVELARFFNAVGRTAAVIGLSDIAAEAERFIHRLNGQTERQWTAEEALMEMVPLLRCFYEAGEAASATIPSSHRQGPKAAILLCGNDPLFFAYVRGALQTVPWRFTTIPSLEQAAASMFRLSPDCIIVSVKEGEWENPDLTVLLERAGQRPYLPVVIVRRDEGKEGRLKGYELGADDVITTPAADELFVRVRRLIEKKRKIDDLVLIDELTGVYNRKYLPRVYARLRSDLERYGAPSCLALLDLDHFKQVNDRFGHLAGDAVLQKLAAFLRQHTRGVDTVVRFGGEEFVVWLAKTSKSEARAVLERLQRQFAAEKIEADGALLSCTFSAGLVECDEPDRPLDYWLRLADKALYAAKRGGGNRIEEAAREKSGSSDEAPSQASTDRRRWAIAIVDDDELVRMMIADLVRKLVNEQGRKADIYEFGDGLSFLESPFYQSGRQSVVILDRVMPKMDGLEVLNRLRQERKPYKVMMLTSRQDERDIAHALNRGADEYVTKPFKWFELEARLRRLLKELDE</sequence>
<dbReference type="InterPro" id="IPR001789">
    <property type="entry name" value="Sig_transdc_resp-reg_receiver"/>
</dbReference>
<evidence type="ECO:0000259" key="2">
    <source>
        <dbReference type="PROSITE" id="PS50110"/>
    </source>
</evidence>
<dbReference type="Gene3D" id="3.40.50.2300">
    <property type="match status" value="2"/>
</dbReference>
<dbReference type="InterPro" id="IPR029787">
    <property type="entry name" value="Nucleotide_cyclase"/>
</dbReference>
<dbReference type="GO" id="GO:1902201">
    <property type="term" value="P:negative regulation of bacterial-type flagellum-dependent cell motility"/>
    <property type="evidence" value="ECO:0007669"/>
    <property type="project" value="TreeGrafter"/>
</dbReference>
<protein>
    <submittedName>
        <fullName evidence="4">Putative two-component response regulator</fullName>
    </submittedName>
</protein>
<evidence type="ECO:0000256" key="1">
    <source>
        <dbReference type="PROSITE-ProRule" id="PRU00169"/>
    </source>
</evidence>
<dbReference type="InterPro" id="IPR000160">
    <property type="entry name" value="GGDEF_dom"/>
</dbReference>
<dbReference type="SMART" id="SM00448">
    <property type="entry name" value="REC"/>
    <property type="match status" value="2"/>
</dbReference>
<dbReference type="CDD" id="cd01949">
    <property type="entry name" value="GGDEF"/>
    <property type="match status" value="1"/>
</dbReference>
<comment type="caution">
    <text evidence="1">Lacks conserved residue(s) required for the propagation of feature annotation.</text>
</comment>
<dbReference type="InterPro" id="IPR011006">
    <property type="entry name" value="CheY-like_superfamily"/>
</dbReference>
<name>A0A1Q5T315_9BACL</name>
<feature type="domain" description="Response regulatory" evidence="2">
    <location>
        <begin position="165"/>
        <end position="281"/>
    </location>
</feature>
<feature type="domain" description="Response regulatory" evidence="2">
    <location>
        <begin position="474"/>
        <end position="596"/>
    </location>
</feature>
<dbReference type="AlphaFoldDB" id="A0A1Q5T315"/>
<evidence type="ECO:0000313" key="4">
    <source>
        <dbReference type="EMBL" id="OKO94633.1"/>
    </source>
</evidence>
<accession>A0A1Q5T315</accession>
<dbReference type="InterPro" id="IPR043128">
    <property type="entry name" value="Rev_trsase/Diguanyl_cyclase"/>
</dbReference>
<comment type="caution">
    <text evidence="4">The sequence shown here is derived from an EMBL/GenBank/DDBJ whole genome shotgun (WGS) entry which is preliminary data.</text>
</comment>
<dbReference type="SMART" id="SM00267">
    <property type="entry name" value="GGDEF"/>
    <property type="match status" value="1"/>
</dbReference>
<reference evidence="4 5" key="1">
    <citation type="submission" date="2016-11" db="EMBL/GenBank/DDBJ databases">
        <authorList>
            <person name="Kadnikov V."/>
            <person name="Nazina T."/>
        </authorList>
    </citation>
    <scope>NUCLEOTIDE SEQUENCE [LARGE SCALE GENOMIC DNA]</scope>
    <source>
        <strain evidence="4 5">1017</strain>
    </source>
</reference>
<dbReference type="Pfam" id="PF00072">
    <property type="entry name" value="Response_reg"/>
    <property type="match status" value="1"/>
</dbReference>
<dbReference type="SUPFAM" id="SSF52172">
    <property type="entry name" value="CheY-like"/>
    <property type="match status" value="2"/>
</dbReference>
<dbReference type="Gene3D" id="3.30.70.270">
    <property type="match status" value="1"/>
</dbReference>
<dbReference type="EMBL" id="MQMG01000015">
    <property type="protein sequence ID" value="OKO94633.1"/>
    <property type="molecule type" value="Genomic_DNA"/>
</dbReference>
<dbReference type="InterPro" id="IPR050469">
    <property type="entry name" value="Diguanylate_Cyclase"/>
</dbReference>
<evidence type="ECO:0000259" key="3">
    <source>
        <dbReference type="PROSITE" id="PS50887"/>
    </source>
</evidence>
<dbReference type="GO" id="GO:0005886">
    <property type="term" value="C:plasma membrane"/>
    <property type="evidence" value="ECO:0007669"/>
    <property type="project" value="TreeGrafter"/>
</dbReference>
<dbReference type="PANTHER" id="PTHR45138:SF9">
    <property type="entry name" value="DIGUANYLATE CYCLASE DGCM-RELATED"/>
    <property type="match status" value="1"/>
</dbReference>
<dbReference type="GO" id="GO:0043709">
    <property type="term" value="P:cell adhesion involved in single-species biofilm formation"/>
    <property type="evidence" value="ECO:0007669"/>
    <property type="project" value="TreeGrafter"/>
</dbReference>
<dbReference type="CDD" id="cd17574">
    <property type="entry name" value="REC_OmpR"/>
    <property type="match status" value="1"/>
</dbReference>
<dbReference type="NCBIfam" id="TIGR00254">
    <property type="entry name" value="GGDEF"/>
    <property type="match status" value="1"/>
</dbReference>
<dbReference type="GO" id="GO:0000160">
    <property type="term" value="P:phosphorelay signal transduction system"/>
    <property type="evidence" value="ECO:0007669"/>
    <property type="project" value="InterPro"/>
</dbReference>
<dbReference type="PROSITE" id="PS50887">
    <property type="entry name" value="GGDEF"/>
    <property type="match status" value="1"/>
</dbReference>
<organism evidence="4 5">
    <name type="scientific">Geobacillus proteiniphilus</name>
    <dbReference type="NCBI Taxonomy" id="860353"/>
    <lineage>
        <taxon>Bacteria</taxon>
        <taxon>Bacillati</taxon>
        <taxon>Bacillota</taxon>
        <taxon>Bacilli</taxon>
        <taxon>Bacillales</taxon>
        <taxon>Anoxybacillaceae</taxon>
        <taxon>Geobacillus</taxon>
    </lineage>
</organism>
<reference evidence="5" key="2">
    <citation type="submission" date="2017-01" db="EMBL/GenBank/DDBJ databases">
        <title>Genome sequencing and annotation of Geobacillus sp. 1017, a Hydrocarbon-Oxidizing Thermophilic Bacterium Isolated from a Heavy Oil Reservoir (China).</title>
        <authorList>
            <person name="Kadnikov V.V."/>
            <person name="Mardanov A.V."/>
            <person name="Poltaraus A.B."/>
            <person name="Sokolova D.S."/>
            <person name="Semenova E.M."/>
            <person name="Ravin N.V."/>
            <person name="Tourova T.P."/>
            <person name="Nazina T.N."/>
        </authorList>
    </citation>
    <scope>NUCLEOTIDE SEQUENCE [LARGE SCALE GENOMIC DNA]</scope>
    <source>
        <strain evidence="5">1017</strain>
    </source>
</reference>
<feature type="domain" description="GGDEF" evidence="3">
    <location>
        <begin position="320"/>
        <end position="453"/>
    </location>
</feature>
<proteinExistence type="predicted"/>
<dbReference type="Pfam" id="PF00990">
    <property type="entry name" value="GGDEF"/>
    <property type="match status" value="1"/>
</dbReference>
<dbReference type="GO" id="GO:0052621">
    <property type="term" value="F:diguanylate cyclase activity"/>
    <property type="evidence" value="ECO:0007669"/>
    <property type="project" value="TreeGrafter"/>
</dbReference>
<gene>
    <name evidence="4" type="ORF">BRO54_1512</name>
</gene>
<dbReference type="SUPFAM" id="SSF55073">
    <property type="entry name" value="Nucleotide cyclase"/>
    <property type="match status" value="1"/>
</dbReference>